<comment type="caution">
    <text evidence="2">The sequence shown here is derived from an EMBL/GenBank/DDBJ whole genome shotgun (WGS) entry which is preliminary data.</text>
</comment>
<dbReference type="Pfam" id="PF02171">
    <property type="entry name" value="Piwi"/>
    <property type="match status" value="1"/>
</dbReference>
<dbReference type="AlphaFoldDB" id="A0A7J5ZL67"/>
<evidence type="ECO:0000259" key="1">
    <source>
        <dbReference type="Pfam" id="PF02171"/>
    </source>
</evidence>
<feature type="domain" description="Piwi" evidence="1">
    <location>
        <begin position="74"/>
        <end position="118"/>
    </location>
</feature>
<dbReference type="InterPro" id="IPR003165">
    <property type="entry name" value="Piwi"/>
</dbReference>
<dbReference type="Gene3D" id="3.30.420.10">
    <property type="entry name" value="Ribonuclease H-like superfamily/Ribonuclease H"/>
    <property type="match status" value="1"/>
</dbReference>
<gene>
    <name evidence="2" type="ORF">AMELA_G00293870</name>
</gene>
<organism evidence="2 3">
    <name type="scientific">Ameiurus melas</name>
    <name type="common">Black bullhead</name>
    <name type="synonym">Silurus melas</name>
    <dbReference type="NCBI Taxonomy" id="219545"/>
    <lineage>
        <taxon>Eukaryota</taxon>
        <taxon>Metazoa</taxon>
        <taxon>Chordata</taxon>
        <taxon>Craniata</taxon>
        <taxon>Vertebrata</taxon>
        <taxon>Euteleostomi</taxon>
        <taxon>Actinopterygii</taxon>
        <taxon>Neopterygii</taxon>
        <taxon>Teleostei</taxon>
        <taxon>Ostariophysi</taxon>
        <taxon>Siluriformes</taxon>
        <taxon>Ictaluridae</taxon>
        <taxon>Ameiurus</taxon>
    </lineage>
</organism>
<proteinExistence type="predicted"/>
<name>A0A7J5ZL67_AMEME</name>
<dbReference type="EMBL" id="JAAGNN010000030">
    <property type="protein sequence ID" value="KAF4070287.1"/>
    <property type="molecule type" value="Genomic_DNA"/>
</dbReference>
<keyword evidence="3" id="KW-1185">Reference proteome</keyword>
<dbReference type="InterPro" id="IPR012337">
    <property type="entry name" value="RNaseH-like_sf"/>
</dbReference>
<reference evidence="2 3" key="1">
    <citation type="submission" date="2020-02" db="EMBL/GenBank/DDBJ databases">
        <title>A chromosome-scale genome assembly of the black bullhead catfish (Ameiurus melas).</title>
        <authorList>
            <person name="Wen M."/>
            <person name="Zham M."/>
            <person name="Cabau C."/>
            <person name="Klopp C."/>
            <person name="Donnadieu C."/>
            <person name="Roques C."/>
            <person name="Bouchez O."/>
            <person name="Lampietro C."/>
            <person name="Jouanno E."/>
            <person name="Herpin A."/>
            <person name="Louis A."/>
            <person name="Berthelot C."/>
            <person name="Parey E."/>
            <person name="Roest-Crollius H."/>
            <person name="Braasch I."/>
            <person name="Postlethwait J."/>
            <person name="Robinson-Rechavi M."/>
            <person name="Echchiki A."/>
            <person name="Begum T."/>
            <person name="Montfort J."/>
            <person name="Schartl M."/>
            <person name="Bobe J."/>
            <person name="Guiguen Y."/>
        </authorList>
    </citation>
    <scope>NUCLEOTIDE SEQUENCE [LARGE SCALE GENOMIC DNA]</scope>
    <source>
        <strain evidence="2">M_S1</strain>
        <tissue evidence="2">Blood</tissue>
    </source>
</reference>
<evidence type="ECO:0000313" key="3">
    <source>
        <dbReference type="Proteomes" id="UP000593565"/>
    </source>
</evidence>
<evidence type="ECO:0000313" key="2">
    <source>
        <dbReference type="EMBL" id="KAF4070287.1"/>
    </source>
</evidence>
<dbReference type="InterPro" id="IPR036397">
    <property type="entry name" value="RNaseH_sf"/>
</dbReference>
<dbReference type="GO" id="GO:0003676">
    <property type="term" value="F:nucleic acid binding"/>
    <property type="evidence" value="ECO:0007669"/>
    <property type="project" value="InterPro"/>
</dbReference>
<sequence length="118" mass="13511">MMEYDDRQEALLRALQQNVGQQVQMVVVILSTNRKEKYACVKRKEIHSDVQAALILLQIQQMFAVTHRGVPRRRAAERSRPKLTVLVVKKRSSSRFFTLLDPRLSNPPPGTVIDAEVT</sequence>
<dbReference type="Proteomes" id="UP000593565">
    <property type="component" value="Unassembled WGS sequence"/>
</dbReference>
<dbReference type="SUPFAM" id="SSF53098">
    <property type="entry name" value="Ribonuclease H-like"/>
    <property type="match status" value="1"/>
</dbReference>
<protein>
    <recommendedName>
        <fullName evidence="1">Piwi domain-containing protein</fullName>
    </recommendedName>
</protein>
<accession>A0A7J5ZL67</accession>